<evidence type="ECO:0000313" key="2">
    <source>
        <dbReference type="EMBL" id="VDN23480.1"/>
    </source>
</evidence>
<feature type="region of interest" description="Disordered" evidence="1">
    <location>
        <begin position="69"/>
        <end position="140"/>
    </location>
</feature>
<reference evidence="2 3" key="1">
    <citation type="submission" date="2018-11" db="EMBL/GenBank/DDBJ databases">
        <authorList>
            <consortium name="Pathogen Informatics"/>
        </authorList>
    </citation>
    <scope>NUCLEOTIDE SEQUENCE [LARGE SCALE GENOMIC DNA]</scope>
</reference>
<organism evidence="2 3">
    <name type="scientific">Cylicostephanus goldi</name>
    <name type="common">Nematode worm</name>
    <dbReference type="NCBI Taxonomy" id="71465"/>
    <lineage>
        <taxon>Eukaryota</taxon>
        <taxon>Metazoa</taxon>
        <taxon>Ecdysozoa</taxon>
        <taxon>Nematoda</taxon>
        <taxon>Chromadorea</taxon>
        <taxon>Rhabditida</taxon>
        <taxon>Rhabditina</taxon>
        <taxon>Rhabditomorpha</taxon>
        <taxon>Strongyloidea</taxon>
        <taxon>Strongylidae</taxon>
        <taxon>Cylicostephanus</taxon>
    </lineage>
</organism>
<dbReference type="Proteomes" id="UP000271889">
    <property type="component" value="Unassembled WGS sequence"/>
</dbReference>
<dbReference type="Gene3D" id="2.130.10.10">
    <property type="entry name" value="YVTN repeat-like/Quinoprotein amine dehydrogenase"/>
    <property type="match status" value="1"/>
</dbReference>
<sequence length="140" mass="15800">MKKCIDGTPLLTQLSGDDVVTACSHSGLVVCIRVRDGRCLWRTQINTRFEAPVARSGEYFVIADIAEKTVAKKPHTEDEPLKEKEEEAPTATEDEDKDEEKKEEIIEGPAEKEEAVEGSTEKEKEDEQLLLKMRPTQPMR</sequence>
<dbReference type="AlphaFoldDB" id="A0A3P7MBC1"/>
<dbReference type="EMBL" id="UYRV01107515">
    <property type="protein sequence ID" value="VDN23480.1"/>
    <property type="molecule type" value="Genomic_DNA"/>
</dbReference>
<name>A0A3P7MBC1_CYLGO</name>
<feature type="compositionally biased region" description="Basic and acidic residues" evidence="1">
    <location>
        <begin position="99"/>
        <end position="129"/>
    </location>
</feature>
<evidence type="ECO:0000313" key="3">
    <source>
        <dbReference type="Proteomes" id="UP000271889"/>
    </source>
</evidence>
<dbReference type="InterPro" id="IPR015943">
    <property type="entry name" value="WD40/YVTN_repeat-like_dom_sf"/>
</dbReference>
<dbReference type="OrthoDB" id="408177at2759"/>
<proteinExistence type="predicted"/>
<gene>
    <name evidence="2" type="ORF">CGOC_LOCUS9591</name>
</gene>
<keyword evidence="3" id="KW-1185">Reference proteome</keyword>
<protein>
    <submittedName>
        <fullName evidence="2">Uncharacterized protein</fullName>
    </submittedName>
</protein>
<feature type="compositionally biased region" description="Acidic residues" evidence="1">
    <location>
        <begin position="88"/>
        <end position="98"/>
    </location>
</feature>
<evidence type="ECO:0000256" key="1">
    <source>
        <dbReference type="SAM" id="MobiDB-lite"/>
    </source>
</evidence>
<accession>A0A3P7MBC1</accession>
<feature type="compositionally biased region" description="Basic and acidic residues" evidence="1">
    <location>
        <begin position="69"/>
        <end position="87"/>
    </location>
</feature>